<comment type="caution">
    <text evidence="2">The sequence shown here is derived from an EMBL/GenBank/DDBJ whole genome shotgun (WGS) entry which is preliminary data.</text>
</comment>
<dbReference type="AlphaFoldDB" id="A0A9W6TL79"/>
<evidence type="ECO:0000256" key="1">
    <source>
        <dbReference type="SAM" id="MobiDB-lite"/>
    </source>
</evidence>
<dbReference type="Proteomes" id="UP001165083">
    <property type="component" value="Unassembled WGS sequence"/>
</dbReference>
<evidence type="ECO:0000313" key="2">
    <source>
        <dbReference type="EMBL" id="GMF16300.1"/>
    </source>
</evidence>
<dbReference type="EMBL" id="BSXW01000248">
    <property type="protein sequence ID" value="GMF16300.1"/>
    <property type="molecule type" value="Genomic_DNA"/>
</dbReference>
<accession>A0A9W6TL79</accession>
<organism evidence="2 3">
    <name type="scientific">Phytophthora lilii</name>
    <dbReference type="NCBI Taxonomy" id="2077276"/>
    <lineage>
        <taxon>Eukaryota</taxon>
        <taxon>Sar</taxon>
        <taxon>Stramenopiles</taxon>
        <taxon>Oomycota</taxon>
        <taxon>Peronosporomycetes</taxon>
        <taxon>Peronosporales</taxon>
        <taxon>Peronosporaceae</taxon>
        <taxon>Phytophthora</taxon>
    </lineage>
</organism>
<gene>
    <name evidence="2" type="ORF">Plil01_000578100</name>
</gene>
<sequence length="145" mass="15823">MPLERPERSYTISAFDTSPTVPKSSRTSSSRMSNLRFFTRIFVPGLELAESLPPRRDKMDEPPEMARTIDNHASVLGSSSVKGTVVSRRTLFAALAGLLYDHRALLAPAVVAAIGGVVQVDVHAIVVVAAALWTGRERKQEKTHV</sequence>
<proteinExistence type="predicted"/>
<evidence type="ECO:0000313" key="3">
    <source>
        <dbReference type="Proteomes" id="UP001165083"/>
    </source>
</evidence>
<keyword evidence="3" id="KW-1185">Reference proteome</keyword>
<feature type="compositionally biased region" description="Low complexity" evidence="1">
    <location>
        <begin position="17"/>
        <end position="28"/>
    </location>
</feature>
<reference evidence="2" key="1">
    <citation type="submission" date="2023-04" db="EMBL/GenBank/DDBJ databases">
        <title>Phytophthora lilii NBRC 32176.</title>
        <authorList>
            <person name="Ichikawa N."/>
            <person name="Sato H."/>
            <person name="Tonouchi N."/>
        </authorList>
    </citation>
    <scope>NUCLEOTIDE SEQUENCE</scope>
    <source>
        <strain evidence="2">NBRC 32176</strain>
    </source>
</reference>
<feature type="region of interest" description="Disordered" evidence="1">
    <location>
        <begin position="1"/>
        <end position="28"/>
    </location>
</feature>
<name>A0A9W6TL79_9STRA</name>
<protein>
    <submittedName>
        <fullName evidence="2">Unnamed protein product</fullName>
    </submittedName>
</protein>